<dbReference type="GO" id="GO:0042277">
    <property type="term" value="F:peptide binding"/>
    <property type="evidence" value="ECO:0007669"/>
    <property type="project" value="TreeGrafter"/>
</dbReference>
<dbReference type="PANTHER" id="PTHR11533">
    <property type="entry name" value="PROTEASE M1 ZINC METALLOPROTEASE"/>
    <property type="match status" value="1"/>
</dbReference>
<dbReference type="GO" id="GO:0008270">
    <property type="term" value="F:zinc ion binding"/>
    <property type="evidence" value="ECO:0007669"/>
    <property type="project" value="UniProtKB-UniRule"/>
</dbReference>
<dbReference type="Proteomes" id="UP000050301">
    <property type="component" value="Unassembled WGS sequence"/>
</dbReference>
<name>A0A0Q1B8D9_9ARCH</name>
<dbReference type="EC" id="3.4.11.-" evidence="14"/>
<dbReference type="GO" id="GO:0043171">
    <property type="term" value="P:peptide catabolic process"/>
    <property type="evidence" value="ECO:0007669"/>
    <property type="project" value="TreeGrafter"/>
</dbReference>
<dbReference type="GO" id="GO:0005615">
    <property type="term" value="C:extracellular space"/>
    <property type="evidence" value="ECO:0007669"/>
    <property type="project" value="TreeGrafter"/>
</dbReference>
<accession>A0A0Q1B8D9</accession>
<evidence type="ECO:0000313" key="19">
    <source>
        <dbReference type="Proteomes" id="UP000050301"/>
    </source>
</evidence>
<keyword evidence="8 12" id="KW-0862">Zinc</keyword>
<dbReference type="AlphaFoldDB" id="A0A0Q1B8D9"/>
<dbReference type="InParanoid" id="A0A0Q1B8D9"/>
<feature type="active site" description="Proton acceptor" evidence="11">
    <location>
        <position position="273"/>
    </location>
</feature>
<keyword evidence="19" id="KW-1185">Reference proteome</keyword>
<dbReference type="SUPFAM" id="SSF63737">
    <property type="entry name" value="Leukotriene A4 hydrolase N-terminal domain"/>
    <property type="match status" value="1"/>
</dbReference>
<dbReference type="GO" id="GO:0005737">
    <property type="term" value="C:cytoplasm"/>
    <property type="evidence" value="ECO:0007669"/>
    <property type="project" value="UniProtKB-SubCell"/>
</dbReference>
<evidence type="ECO:0000256" key="2">
    <source>
        <dbReference type="ARBA" id="ARBA00010136"/>
    </source>
</evidence>
<feature type="binding site" evidence="12">
    <location>
        <position position="295"/>
    </location>
    <ligand>
        <name>Zn(2+)</name>
        <dbReference type="ChEBI" id="CHEBI:29105"/>
        <note>catalytic</note>
    </ligand>
</feature>
<feature type="binding site" evidence="12">
    <location>
        <position position="276"/>
    </location>
    <ligand>
        <name>Zn(2+)</name>
        <dbReference type="ChEBI" id="CHEBI:29105"/>
        <note>catalytic</note>
    </ligand>
</feature>
<proteinExistence type="inferred from homology"/>
<comment type="function">
    <text evidence="10">Proteases F1, F2 and F3 degrade oligopeptides produced by Tricorn (themselves probably produced by the proteasome), yielding free amino acids.</text>
</comment>
<dbReference type="InterPro" id="IPR034016">
    <property type="entry name" value="M1_APN-typ"/>
</dbReference>
<evidence type="ECO:0000256" key="7">
    <source>
        <dbReference type="ARBA" id="ARBA00022801"/>
    </source>
</evidence>
<comment type="similarity">
    <text evidence="2 14">Belongs to the peptidase M1 family.</text>
</comment>
<keyword evidence="5 14" id="KW-0645">Protease</keyword>
<dbReference type="GO" id="GO:0070006">
    <property type="term" value="F:metalloaminopeptidase activity"/>
    <property type="evidence" value="ECO:0007669"/>
    <property type="project" value="TreeGrafter"/>
</dbReference>
<keyword evidence="4" id="KW-0963">Cytoplasm</keyword>
<evidence type="ECO:0000256" key="10">
    <source>
        <dbReference type="ARBA" id="ARBA00053324"/>
    </source>
</evidence>
<feature type="domain" description="Peptidase M1 membrane alanine aminopeptidase" evidence="15">
    <location>
        <begin position="201"/>
        <end position="417"/>
    </location>
</feature>
<dbReference type="EMBL" id="LKBH01000023">
    <property type="protein sequence ID" value="KQB36547.1"/>
    <property type="molecule type" value="Genomic_DNA"/>
</dbReference>
<evidence type="ECO:0000256" key="4">
    <source>
        <dbReference type="ARBA" id="ARBA00022490"/>
    </source>
</evidence>
<dbReference type="Gene3D" id="2.60.40.1910">
    <property type="match status" value="1"/>
</dbReference>
<evidence type="ECO:0000256" key="6">
    <source>
        <dbReference type="ARBA" id="ARBA00022723"/>
    </source>
</evidence>
<evidence type="ECO:0000256" key="12">
    <source>
        <dbReference type="PIRSR" id="PIRSR634016-3"/>
    </source>
</evidence>
<evidence type="ECO:0000256" key="8">
    <source>
        <dbReference type="ARBA" id="ARBA00022833"/>
    </source>
</evidence>
<feature type="domain" description="ERAP1-like C-terminal" evidence="16">
    <location>
        <begin position="482"/>
        <end position="753"/>
    </location>
</feature>
<keyword evidence="7 14" id="KW-0378">Hydrolase</keyword>
<keyword evidence="9 14" id="KW-0482">Metalloprotease</keyword>
<dbReference type="InterPro" id="IPR050344">
    <property type="entry name" value="Peptidase_M1_aminopeptidases"/>
</dbReference>
<comment type="subcellular location">
    <subcellularLocation>
        <location evidence="1">Cytoplasm</location>
    </subcellularLocation>
</comment>
<dbReference type="FunFam" id="1.10.390.10:FF:000006">
    <property type="entry name" value="Puromycin-sensitive aminopeptidase"/>
    <property type="match status" value="1"/>
</dbReference>
<evidence type="ECO:0000256" key="13">
    <source>
        <dbReference type="PIRSR" id="PIRSR634016-4"/>
    </source>
</evidence>
<dbReference type="Gene3D" id="1.25.50.20">
    <property type="match status" value="1"/>
</dbReference>
<evidence type="ECO:0000256" key="3">
    <source>
        <dbReference type="ARBA" id="ARBA00022438"/>
    </source>
</evidence>
<feature type="domain" description="Aminopeptidase N-like N-terminal" evidence="17">
    <location>
        <begin position="5"/>
        <end position="167"/>
    </location>
</feature>
<evidence type="ECO:0000259" key="15">
    <source>
        <dbReference type="Pfam" id="PF01433"/>
    </source>
</evidence>
<feature type="site" description="Transition state stabilizer" evidence="13">
    <location>
        <position position="358"/>
    </location>
</feature>
<organism evidence="18 19">
    <name type="scientific">Acidiplasma cupricumulans</name>
    <dbReference type="NCBI Taxonomy" id="312540"/>
    <lineage>
        <taxon>Archaea</taxon>
        <taxon>Methanobacteriati</taxon>
        <taxon>Thermoplasmatota</taxon>
        <taxon>Thermoplasmata</taxon>
        <taxon>Thermoplasmatales</taxon>
        <taxon>Ferroplasmaceae</taxon>
        <taxon>Acidiplasma</taxon>
    </lineage>
</organism>
<dbReference type="PRINTS" id="PR00756">
    <property type="entry name" value="ALADIPTASE"/>
</dbReference>
<evidence type="ECO:0000256" key="1">
    <source>
        <dbReference type="ARBA" id="ARBA00004496"/>
    </source>
</evidence>
<gene>
    <name evidence="18" type="ORF">AOG55_03790</name>
</gene>
<evidence type="ECO:0000256" key="11">
    <source>
        <dbReference type="PIRSR" id="PIRSR634016-1"/>
    </source>
</evidence>
<dbReference type="Pfam" id="PF01433">
    <property type="entry name" value="Peptidase_M1"/>
    <property type="match status" value="1"/>
</dbReference>
<dbReference type="Gene3D" id="1.10.390.10">
    <property type="entry name" value="Neutral Protease Domain 2"/>
    <property type="match status" value="1"/>
</dbReference>
<dbReference type="InterPro" id="IPR042097">
    <property type="entry name" value="Aminopeptidase_N-like_N_sf"/>
</dbReference>
<keyword evidence="3 14" id="KW-0031">Aminopeptidase</keyword>
<protein>
    <recommendedName>
        <fullName evidence="14">Aminopeptidase</fullName>
        <ecNumber evidence="14">3.4.11.-</ecNumber>
    </recommendedName>
</protein>
<feature type="binding site" evidence="12">
    <location>
        <position position="272"/>
    </location>
    <ligand>
        <name>Zn(2+)</name>
        <dbReference type="ChEBI" id="CHEBI:29105"/>
        <note>catalytic</note>
    </ligand>
</feature>
<reference evidence="18 19" key="1">
    <citation type="submission" date="2015-09" db="EMBL/GenBank/DDBJ databases">
        <title>Heavy metals and arsenic resistance mechanisms in polyextremophilic archaea of the family Ferroplasmaceae.</title>
        <authorList>
            <person name="Bulaev A.G."/>
            <person name="Kanygina A.V."/>
        </authorList>
    </citation>
    <scope>NUCLEOTIDE SEQUENCE [LARGE SCALE GENOMIC DNA]</scope>
    <source>
        <strain evidence="18 19">BH2</strain>
    </source>
</reference>
<dbReference type="GO" id="GO:0006508">
    <property type="term" value="P:proteolysis"/>
    <property type="evidence" value="ECO:0007669"/>
    <property type="project" value="UniProtKB-KW"/>
</dbReference>
<evidence type="ECO:0000256" key="5">
    <source>
        <dbReference type="ARBA" id="ARBA00022670"/>
    </source>
</evidence>
<evidence type="ECO:0000259" key="16">
    <source>
        <dbReference type="Pfam" id="PF11838"/>
    </source>
</evidence>
<dbReference type="InterPro" id="IPR027268">
    <property type="entry name" value="Peptidase_M4/M1_CTD_sf"/>
</dbReference>
<comment type="caution">
    <text evidence="18">The sequence shown here is derived from an EMBL/GenBank/DDBJ whole genome shotgun (WGS) entry which is preliminary data.</text>
</comment>
<dbReference type="Pfam" id="PF11838">
    <property type="entry name" value="ERAP1_C"/>
    <property type="match status" value="1"/>
</dbReference>
<dbReference type="CDD" id="cd09601">
    <property type="entry name" value="M1_APN-Q_like"/>
    <property type="match status" value="1"/>
</dbReference>
<sequence>MKILNYDIHLDIDFAGKKYSGTENIKIEKPDKKLELDINEIDIKGVKINGMDAVFSVSNTQLVVDNDSSDVIDLSIEFYTYNDPGLKGFYVAGDANKYILSTQFEESDARRAFPCFDNPLYKATFDLEVKIDKDLQAISNMPIKHEKIEANKKIVTFERTPVMSTYLLYIGIGHFDEMSTMYRNKRFYYAAMDGRLSKSSYPLDIAKKSVEYLENYTNIEYMLPKLHLIAVPEFAAGAMENWGAITFREILLNMDASSSSKSYRRSAEVITHELVHQWFGDLVTMKWWNDLWLNESFGTFFAFKTVDAVEPSWNFFGDFLLDQTDGAYTMDSIINSHPINAEVSDPMGVSKLSYEIRYGKGSNVLRMIEAYTGNDVFMTGLRNYLKKFSYSNAEGSDLWNSIEEVSKKGISEIMNEWISKKGYPLLMAKKTDNGLLLTQEKFNLHGNEHEEWKIPLFINRFSGEQKILMEGKDLKLDGDIISLNKMHFGFYRVYYDNELFNNIIKNLDKISVFEKWGIINDMYALFLAGRMELTEFMRRMETFYKINEPVIIEEISKELYNLFIISQNIYFKDIVNFYIKDKIEYIEKNKSDDFNYKTVLSNLYSRLAYINSDFASKLVKKYSSFELVNPDERQAYLISRAVTGSDFSYFRDIIENSKSDEDKTKAIMACGILSENEDHDQIIDFIKSGRVKKQDADSFFTSMATYPESREFIVNNLETIVDLLFNIRVSNLRINRCVQTMISYGGLADPEKIKKDAEKIRRDEIEGGINKGLEFLEIFENAIKASN</sequence>
<dbReference type="Gene3D" id="2.60.40.1730">
    <property type="entry name" value="tricorn interacting facor f3 domain"/>
    <property type="match status" value="1"/>
</dbReference>
<evidence type="ECO:0000256" key="9">
    <source>
        <dbReference type="ARBA" id="ARBA00023049"/>
    </source>
</evidence>
<evidence type="ECO:0000313" key="18">
    <source>
        <dbReference type="EMBL" id="KQB36547.1"/>
    </source>
</evidence>
<comment type="cofactor">
    <cofactor evidence="12 14">
        <name>Zn(2+)</name>
        <dbReference type="ChEBI" id="CHEBI:29105"/>
    </cofactor>
    <text evidence="12 14">Binds 1 zinc ion per subunit.</text>
</comment>
<evidence type="ECO:0000259" key="17">
    <source>
        <dbReference type="Pfam" id="PF17900"/>
    </source>
</evidence>
<dbReference type="GO" id="GO:0016020">
    <property type="term" value="C:membrane"/>
    <property type="evidence" value="ECO:0007669"/>
    <property type="project" value="TreeGrafter"/>
</dbReference>
<dbReference type="InterPro" id="IPR001930">
    <property type="entry name" value="Peptidase_M1"/>
</dbReference>
<keyword evidence="6 12" id="KW-0479">Metal-binding</keyword>
<dbReference type="SUPFAM" id="SSF55486">
    <property type="entry name" value="Metalloproteases ('zincins'), catalytic domain"/>
    <property type="match status" value="1"/>
</dbReference>
<dbReference type="InterPro" id="IPR014782">
    <property type="entry name" value="Peptidase_M1_dom"/>
</dbReference>
<evidence type="ECO:0000256" key="14">
    <source>
        <dbReference type="RuleBase" id="RU364040"/>
    </source>
</evidence>
<dbReference type="Pfam" id="PF17900">
    <property type="entry name" value="Peptidase_M1_N"/>
    <property type="match status" value="1"/>
</dbReference>
<dbReference type="InterPro" id="IPR045357">
    <property type="entry name" value="Aminopeptidase_N-like_N"/>
</dbReference>
<dbReference type="InterPro" id="IPR024571">
    <property type="entry name" value="ERAP1-like_C_dom"/>
</dbReference>
<dbReference type="PANTHER" id="PTHR11533:SF174">
    <property type="entry name" value="PUROMYCIN-SENSITIVE AMINOPEPTIDASE-RELATED"/>
    <property type="match status" value="1"/>
</dbReference>
<dbReference type="RefSeq" id="WP_055040764.1">
    <property type="nucleotide sequence ID" value="NZ_LKBH01000023.1"/>
</dbReference>